<comment type="similarity">
    <text evidence="1">Belongs to the sigma-70 factor family. ECF subfamily.</text>
</comment>
<dbReference type="PANTHER" id="PTHR43133">
    <property type="entry name" value="RNA POLYMERASE ECF-TYPE SIGMA FACTO"/>
    <property type="match status" value="1"/>
</dbReference>
<dbReference type="EMBL" id="SJPN01000004">
    <property type="protein sequence ID" value="TWU02536.1"/>
    <property type="molecule type" value="Genomic_DNA"/>
</dbReference>
<evidence type="ECO:0000259" key="6">
    <source>
        <dbReference type="Pfam" id="PF08281"/>
    </source>
</evidence>
<dbReference type="InterPro" id="IPR039425">
    <property type="entry name" value="RNA_pol_sigma-70-like"/>
</dbReference>
<dbReference type="InterPro" id="IPR036388">
    <property type="entry name" value="WH-like_DNA-bd_sf"/>
</dbReference>
<evidence type="ECO:0000256" key="2">
    <source>
        <dbReference type="ARBA" id="ARBA00023015"/>
    </source>
</evidence>
<dbReference type="AlphaFoldDB" id="A0A5C6AU09"/>
<keyword evidence="3" id="KW-0731">Sigma factor</keyword>
<evidence type="ECO:0000256" key="1">
    <source>
        <dbReference type="ARBA" id="ARBA00010641"/>
    </source>
</evidence>
<dbReference type="InterPro" id="IPR014326">
    <property type="entry name" value="RNA_pol_sigma-70_Plancto"/>
</dbReference>
<dbReference type="InterPro" id="IPR014284">
    <property type="entry name" value="RNA_pol_sigma-70_dom"/>
</dbReference>
<organism evidence="7 8">
    <name type="scientific">Stieleria varia</name>
    <dbReference type="NCBI Taxonomy" id="2528005"/>
    <lineage>
        <taxon>Bacteria</taxon>
        <taxon>Pseudomonadati</taxon>
        <taxon>Planctomycetota</taxon>
        <taxon>Planctomycetia</taxon>
        <taxon>Pirellulales</taxon>
        <taxon>Pirellulaceae</taxon>
        <taxon>Stieleria</taxon>
    </lineage>
</organism>
<keyword evidence="4" id="KW-0804">Transcription</keyword>
<evidence type="ECO:0000313" key="8">
    <source>
        <dbReference type="Proteomes" id="UP000320176"/>
    </source>
</evidence>
<dbReference type="NCBIfam" id="TIGR02937">
    <property type="entry name" value="sigma70-ECF"/>
    <property type="match status" value="1"/>
</dbReference>
<dbReference type="Proteomes" id="UP000320176">
    <property type="component" value="Unassembled WGS sequence"/>
</dbReference>
<dbReference type="Pfam" id="PF04542">
    <property type="entry name" value="Sigma70_r2"/>
    <property type="match status" value="1"/>
</dbReference>
<dbReference type="PANTHER" id="PTHR43133:SF51">
    <property type="entry name" value="RNA POLYMERASE SIGMA FACTOR"/>
    <property type="match status" value="1"/>
</dbReference>
<dbReference type="OrthoDB" id="265297at2"/>
<proteinExistence type="inferred from homology"/>
<sequence>MRSANIDMTELNRDDHRSEQLTRYQSWLRCLARMEIDSRFQGKFSASDAVQQTMLAAWQDWDQFRGDSEAQRRAWLRQILAHQLAKLARHFAGTQKRNVSRETSIEASLAQSSVRIENFLAAQQSSPSGQAIANERSLVLAKVLEELPEDYREVIVLRNLHDLSHEEVAQRMKRSVGAVRMLWLRALSELRSMIGEH</sequence>
<dbReference type="Gene3D" id="1.10.10.10">
    <property type="entry name" value="Winged helix-like DNA-binding domain superfamily/Winged helix DNA-binding domain"/>
    <property type="match status" value="1"/>
</dbReference>
<dbReference type="InterPro" id="IPR013324">
    <property type="entry name" value="RNA_pol_sigma_r3/r4-like"/>
</dbReference>
<protein>
    <submittedName>
        <fullName evidence="7">ECF RNA polymerase sigma-E factor</fullName>
    </submittedName>
</protein>
<dbReference type="SUPFAM" id="SSF88946">
    <property type="entry name" value="Sigma2 domain of RNA polymerase sigma factors"/>
    <property type="match status" value="1"/>
</dbReference>
<dbReference type="InterPro" id="IPR013325">
    <property type="entry name" value="RNA_pol_sigma_r2"/>
</dbReference>
<feature type="domain" description="RNA polymerase sigma-70 region 2" evidence="5">
    <location>
        <begin position="40"/>
        <end position="85"/>
    </location>
</feature>
<dbReference type="InterPro" id="IPR007627">
    <property type="entry name" value="RNA_pol_sigma70_r2"/>
</dbReference>
<dbReference type="GO" id="GO:0006352">
    <property type="term" value="P:DNA-templated transcription initiation"/>
    <property type="evidence" value="ECO:0007669"/>
    <property type="project" value="InterPro"/>
</dbReference>
<accession>A0A5C6AU09</accession>
<keyword evidence="8" id="KW-1185">Reference proteome</keyword>
<evidence type="ECO:0000256" key="3">
    <source>
        <dbReference type="ARBA" id="ARBA00023082"/>
    </source>
</evidence>
<reference evidence="7 8" key="1">
    <citation type="submission" date="2019-02" db="EMBL/GenBank/DDBJ databases">
        <title>Deep-cultivation of Planctomycetes and their phenomic and genomic characterization uncovers novel biology.</title>
        <authorList>
            <person name="Wiegand S."/>
            <person name="Jogler M."/>
            <person name="Boedeker C."/>
            <person name="Pinto D."/>
            <person name="Vollmers J."/>
            <person name="Rivas-Marin E."/>
            <person name="Kohn T."/>
            <person name="Peeters S.H."/>
            <person name="Heuer A."/>
            <person name="Rast P."/>
            <person name="Oberbeckmann S."/>
            <person name="Bunk B."/>
            <person name="Jeske O."/>
            <person name="Meyerdierks A."/>
            <person name="Storesund J.E."/>
            <person name="Kallscheuer N."/>
            <person name="Luecker S."/>
            <person name="Lage O.M."/>
            <person name="Pohl T."/>
            <person name="Merkel B.J."/>
            <person name="Hornburger P."/>
            <person name="Mueller R.-W."/>
            <person name="Bruemmer F."/>
            <person name="Labrenz M."/>
            <person name="Spormann A.M."/>
            <person name="Op Den Camp H."/>
            <person name="Overmann J."/>
            <person name="Amann R."/>
            <person name="Jetten M.S.M."/>
            <person name="Mascher T."/>
            <person name="Medema M.H."/>
            <person name="Devos D.P."/>
            <person name="Kaster A.-K."/>
            <person name="Ovreas L."/>
            <person name="Rohde M."/>
            <person name="Galperin M.Y."/>
            <person name="Jogler C."/>
        </authorList>
    </citation>
    <scope>NUCLEOTIDE SEQUENCE [LARGE SCALE GENOMIC DNA]</scope>
    <source>
        <strain evidence="7 8">Pla52n</strain>
    </source>
</reference>
<dbReference type="NCBIfam" id="TIGR02984">
    <property type="entry name" value="Sig-70_plancto1"/>
    <property type="match status" value="1"/>
</dbReference>
<dbReference type="SUPFAM" id="SSF88659">
    <property type="entry name" value="Sigma3 and sigma4 domains of RNA polymerase sigma factors"/>
    <property type="match status" value="1"/>
</dbReference>
<dbReference type="InterPro" id="IPR013249">
    <property type="entry name" value="RNA_pol_sigma70_r4_t2"/>
</dbReference>
<comment type="caution">
    <text evidence="7">The sequence shown here is derived from an EMBL/GenBank/DDBJ whole genome shotgun (WGS) entry which is preliminary data.</text>
</comment>
<evidence type="ECO:0000259" key="5">
    <source>
        <dbReference type="Pfam" id="PF04542"/>
    </source>
</evidence>
<evidence type="ECO:0000313" key="7">
    <source>
        <dbReference type="EMBL" id="TWU02536.1"/>
    </source>
</evidence>
<feature type="domain" description="RNA polymerase sigma factor 70 region 4 type 2" evidence="6">
    <location>
        <begin position="140"/>
        <end position="190"/>
    </location>
</feature>
<dbReference type="GO" id="GO:0003677">
    <property type="term" value="F:DNA binding"/>
    <property type="evidence" value="ECO:0007669"/>
    <property type="project" value="InterPro"/>
</dbReference>
<dbReference type="Pfam" id="PF08281">
    <property type="entry name" value="Sigma70_r4_2"/>
    <property type="match status" value="1"/>
</dbReference>
<dbReference type="GO" id="GO:0016987">
    <property type="term" value="F:sigma factor activity"/>
    <property type="evidence" value="ECO:0007669"/>
    <property type="project" value="UniProtKB-KW"/>
</dbReference>
<dbReference type="Gene3D" id="1.10.1740.10">
    <property type="match status" value="1"/>
</dbReference>
<dbReference type="CDD" id="cd06171">
    <property type="entry name" value="Sigma70_r4"/>
    <property type="match status" value="1"/>
</dbReference>
<gene>
    <name evidence="7" type="primary">rpoE_8</name>
    <name evidence="7" type="ORF">Pla52n_35860</name>
</gene>
<keyword evidence="2" id="KW-0805">Transcription regulation</keyword>
<evidence type="ECO:0000256" key="4">
    <source>
        <dbReference type="ARBA" id="ARBA00023163"/>
    </source>
</evidence>
<name>A0A5C6AU09_9BACT</name>